<protein>
    <submittedName>
        <fullName evidence="2">Uncharacterized protein</fullName>
    </submittedName>
</protein>
<reference evidence="2" key="1">
    <citation type="journal article" date="2020" name="Stud. Mycol.">
        <title>101 Dothideomycetes genomes: a test case for predicting lifestyles and emergence of pathogens.</title>
        <authorList>
            <person name="Haridas S."/>
            <person name="Albert R."/>
            <person name="Binder M."/>
            <person name="Bloem J."/>
            <person name="Labutti K."/>
            <person name="Salamov A."/>
            <person name="Andreopoulos B."/>
            <person name="Baker S."/>
            <person name="Barry K."/>
            <person name="Bills G."/>
            <person name="Bluhm B."/>
            <person name="Cannon C."/>
            <person name="Castanera R."/>
            <person name="Culley D."/>
            <person name="Daum C."/>
            <person name="Ezra D."/>
            <person name="Gonzalez J."/>
            <person name="Henrissat B."/>
            <person name="Kuo A."/>
            <person name="Liang C."/>
            <person name="Lipzen A."/>
            <person name="Lutzoni F."/>
            <person name="Magnuson J."/>
            <person name="Mondo S."/>
            <person name="Nolan M."/>
            <person name="Ohm R."/>
            <person name="Pangilinan J."/>
            <person name="Park H.-J."/>
            <person name="Ramirez L."/>
            <person name="Alfaro M."/>
            <person name="Sun H."/>
            <person name="Tritt A."/>
            <person name="Yoshinaga Y."/>
            <person name="Zwiers L.-H."/>
            <person name="Turgeon B."/>
            <person name="Goodwin S."/>
            <person name="Spatafora J."/>
            <person name="Crous P."/>
            <person name="Grigoriev I."/>
        </authorList>
    </citation>
    <scope>NUCLEOTIDE SEQUENCE</scope>
    <source>
        <strain evidence="2">CBS 122367</strain>
    </source>
</reference>
<proteinExistence type="predicted"/>
<name>A0A6G1JII0_9PLEO</name>
<keyword evidence="3" id="KW-1185">Reference proteome</keyword>
<dbReference type="EMBL" id="MU005571">
    <property type="protein sequence ID" value="KAF2690354.1"/>
    <property type="molecule type" value="Genomic_DNA"/>
</dbReference>
<evidence type="ECO:0000313" key="3">
    <source>
        <dbReference type="Proteomes" id="UP000799291"/>
    </source>
</evidence>
<gene>
    <name evidence="2" type="ORF">K458DRAFT_102288</name>
</gene>
<evidence type="ECO:0000313" key="2">
    <source>
        <dbReference type="EMBL" id="KAF2690354.1"/>
    </source>
</evidence>
<dbReference type="Proteomes" id="UP000799291">
    <property type="component" value="Unassembled WGS sequence"/>
</dbReference>
<accession>A0A6G1JII0</accession>
<evidence type="ECO:0000256" key="1">
    <source>
        <dbReference type="SAM" id="MobiDB-lite"/>
    </source>
</evidence>
<sequence length="216" mass="23956">MGSKSLLTYEPYLAYTALVSLPPYCSEFEKNGNSEYIVQPGEIFCRACLIDGDTELCGKRFAERGALIHHLKKYHHEYNVAPAKTGRSDFNTIREAKVFYKGLMAAPSRLGANNPPTTPGVALEQVQNTLEISSTAAPAPTQEVPAQTELPTRKRKRKVTVVAPTDTNKPELLQAPVYKTNNVKRNQKKGEVKLTIEHAIRCSLQKDIHHCVRPAG</sequence>
<organism evidence="2 3">
    <name type="scientific">Lentithecium fluviatile CBS 122367</name>
    <dbReference type="NCBI Taxonomy" id="1168545"/>
    <lineage>
        <taxon>Eukaryota</taxon>
        <taxon>Fungi</taxon>
        <taxon>Dikarya</taxon>
        <taxon>Ascomycota</taxon>
        <taxon>Pezizomycotina</taxon>
        <taxon>Dothideomycetes</taxon>
        <taxon>Pleosporomycetidae</taxon>
        <taxon>Pleosporales</taxon>
        <taxon>Massarineae</taxon>
        <taxon>Lentitheciaceae</taxon>
        <taxon>Lentithecium</taxon>
    </lineage>
</organism>
<feature type="region of interest" description="Disordered" evidence="1">
    <location>
        <begin position="136"/>
        <end position="158"/>
    </location>
</feature>
<dbReference type="AlphaFoldDB" id="A0A6G1JII0"/>
<dbReference type="OrthoDB" id="3799891at2759"/>